<dbReference type="Proteomes" id="UP001314263">
    <property type="component" value="Unassembled WGS sequence"/>
</dbReference>
<name>A0AAV1HQR7_9CHLO</name>
<dbReference type="EMBL" id="CAUYUE010000001">
    <property type="protein sequence ID" value="CAK0734622.1"/>
    <property type="molecule type" value="Genomic_DNA"/>
</dbReference>
<feature type="compositionally biased region" description="Low complexity" evidence="1">
    <location>
        <begin position="394"/>
        <end position="409"/>
    </location>
</feature>
<feature type="compositionally biased region" description="Acidic residues" evidence="1">
    <location>
        <begin position="416"/>
        <end position="428"/>
    </location>
</feature>
<feature type="compositionally biased region" description="Low complexity" evidence="1">
    <location>
        <begin position="64"/>
        <end position="78"/>
    </location>
</feature>
<reference evidence="2 3" key="1">
    <citation type="submission" date="2023-10" db="EMBL/GenBank/DDBJ databases">
        <authorList>
            <person name="Maclean D."/>
            <person name="Macfadyen A."/>
        </authorList>
    </citation>
    <scope>NUCLEOTIDE SEQUENCE [LARGE SCALE GENOMIC DNA]</scope>
</reference>
<comment type="caution">
    <text evidence="2">The sequence shown here is derived from an EMBL/GenBank/DDBJ whole genome shotgun (WGS) entry which is preliminary data.</text>
</comment>
<feature type="compositionally biased region" description="Polar residues" evidence="1">
    <location>
        <begin position="32"/>
        <end position="49"/>
    </location>
</feature>
<sequence length="428" mass="48399">MHLHTSPQSGQLCGEHRLLASTSVHHASTSSQPLSRLPGSQNSSASVSSRHPGAVRRGSTMTMSSSSRNSSALESSDSYTIDASSTRPWHFDLPSMDAMRTDDAWPDTVTDWELFWTRFTVWQDFVSYKQRKDSKGRPQHEEWWELTDLTWQHVQEVVDVVAERIPQIVQMGVPIPEHIPFNLDNVIPDPSKLSQNQVQLDMFALDKDIRKERAQRNMPEEEDETPYWEIPPWLRFDAWDFRAYMEKKRAAQAMRKDFMKRQAQVSKYRSMNVSTMTDARVHSNYVIQTGEVPVRHSHEEYMDLITNGGKSVHPSRVRYTVKDPLEKADWFQAGAHSIPETEDFLRMIGHFADDDHDLHAFEEEGASSMLNETFEDFETESGDGQPFAMDSSLGGAHAAGPEAPAEAGGDVSGDVTDPESADADGEDQ</sequence>
<gene>
    <name evidence="2" type="ORF">CVIRNUC_000458</name>
</gene>
<keyword evidence="3" id="KW-1185">Reference proteome</keyword>
<protein>
    <submittedName>
        <fullName evidence="2">Uncharacterized protein</fullName>
    </submittedName>
</protein>
<organism evidence="2 3">
    <name type="scientific">Coccomyxa viridis</name>
    <dbReference type="NCBI Taxonomy" id="1274662"/>
    <lineage>
        <taxon>Eukaryota</taxon>
        <taxon>Viridiplantae</taxon>
        <taxon>Chlorophyta</taxon>
        <taxon>core chlorophytes</taxon>
        <taxon>Trebouxiophyceae</taxon>
        <taxon>Trebouxiophyceae incertae sedis</taxon>
        <taxon>Coccomyxaceae</taxon>
        <taxon>Coccomyxa</taxon>
    </lineage>
</organism>
<dbReference type="AlphaFoldDB" id="A0AAV1HQR7"/>
<feature type="region of interest" description="Disordered" evidence="1">
    <location>
        <begin position="23"/>
        <end position="79"/>
    </location>
</feature>
<evidence type="ECO:0000313" key="3">
    <source>
        <dbReference type="Proteomes" id="UP001314263"/>
    </source>
</evidence>
<evidence type="ECO:0000256" key="1">
    <source>
        <dbReference type="SAM" id="MobiDB-lite"/>
    </source>
</evidence>
<proteinExistence type="predicted"/>
<accession>A0AAV1HQR7</accession>
<evidence type="ECO:0000313" key="2">
    <source>
        <dbReference type="EMBL" id="CAK0734622.1"/>
    </source>
</evidence>
<feature type="region of interest" description="Disordered" evidence="1">
    <location>
        <begin position="378"/>
        <end position="428"/>
    </location>
</feature>